<dbReference type="Proteomes" id="UP000799776">
    <property type="component" value="Unassembled WGS sequence"/>
</dbReference>
<proteinExistence type="predicted"/>
<sequence length="217" mass="23016">MPNNSGGPSPRSANESPSSSRTLEGSAREQMASTPEPTTTHIAADVPGRQVHYPTRFKRAPAFVPLEESNQAKKMRYTPSTAATQRAPLASAARHRDMPSCPNGGPETLHASETLNALTATERAPSSVYRQSSTSRAAGPASKYLSSCPADDNETDSEDGFASTDTTEEPFVMIDKRRVGKETDENGGSGIAGNTVASLMRMGHSLFLKMAGTSVEK</sequence>
<evidence type="ECO:0000313" key="3">
    <source>
        <dbReference type="Proteomes" id="UP000799776"/>
    </source>
</evidence>
<feature type="compositionally biased region" description="Polar residues" evidence="1">
    <location>
        <begin position="31"/>
        <end position="41"/>
    </location>
</feature>
<accession>A0A9P4HY58</accession>
<reference evidence="2" key="1">
    <citation type="journal article" date="2020" name="Stud. Mycol.">
        <title>101 Dothideomycetes genomes: a test case for predicting lifestyles and emergence of pathogens.</title>
        <authorList>
            <person name="Haridas S."/>
            <person name="Albert R."/>
            <person name="Binder M."/>
            <person name="Bloem J."/>
            <person name="Labutti K."/>
            <person name="Salamov A."/>
            <person name="Andreopoulos B."/>
            <person name="Baker S."/>
            <person name="Barry K."/>
            <person name="Bills G."/>
            <person name="Bluhm B."/>
            <person name="Cannon C."/>
            <person name="Castanera R."/>
            <person name="Culley D."/>
            <person name="Daum C."/>
            <person name="Ezra D."/>
            <person name="Gonzalez J."/>
            <person name="Henrissat B."/>
            <person name="Kuo A."/>
            <person name="Liang C."/>
            <person name="Lipzen A."/>
            <person name="Lutzoni F."/>
            <person name="Magnuson J."/>
            <person name="Mondo S."/>
            <person name="Nolan M."/>
            <person name="Ohm R."/>
            <person name="Pangilinan J."/>
            <person name="Park H.-J."/>
            <person name="Ramirez L."/>
            <person name="Alfaro M."/>
            <person name="Sun H."/>
            <person name="Tritt A."/>
            <person name="Yoshinaga Y."/>
            <person name="Zwiers L.-H."/>
            <person name="Turgeon B."/>
            <person name="Goodwin S."/>
            <person name="Spatafora J."/>
            <person name="Crous P."/>
            <person name="Grigoriev I."/>
        </authorList>
    </citation>
    <scope>NUCLEOTIDE SEQUENCE</scope>
    <source>
        <strain evidence="2">CBS 121410</strain>
    </source>
</reference>
<dbReference type="AlphaFoldDB" id="A0A9P4HY58"/>
<evidence type="ECO:0000256" key="1">
    <source>
        <dbReference type="SAM" id="MobiDB-lite"/>
    </source>
</evidence>
<evidence type="ECO:0000313" key="2">
    <source>
        <dbReference type="EMBL" id="KAF2088631.1"/>
    </source>
</evidence>
<protein>
    <submittedName>
        <fullName evidence="2">Uncharacterized protein</fullName>
    </submittedName>
</protein>
<feature type="compositionally biased region" description="Low complexity" evidence="1">
    <location>
        <begin position="8"/>
        <end position="20"/>
    </location>
</feature>
<name>A0A9P4HY58_9PEZI</name>
<keyword evidence="3" id="KW-1185">Reference proteome</keyword>
<gene>
    <name evidence="2" type="ORF">K490DRAFT_56024</name>
</gene>
<dbReference type="EMBL" id="ML978716">
    <property type="protein sequence ID" value="KAF2088631.1"/>
    <property type="molecule type" value="Genomic_DNA"/>
</dbReference>
<organism evidence="2 3">
    <name type="scientific">Saccharata proteae CBS 121410</name>
    <dbReference type="NCBI Taxonomy" id="1314787"/>
    <lineage>
        <taxon>Eukaryota</taxon>
        <taxon>Fungi</taxon>
        <taxon>Dikarya</taxon>
        <taxon>Ascomycota</taxon>
        <taxon>Pezizomycotina</taxon>
        <taxon>Dothideomycetes</taxon>
        <taxon>Dothideomycetes incertae sedis</taxon>
        <taxon>Botryosphaeriales</taxon>
        <taxon>Saccharataceae</taxon>
        <taxon>Saccharata</taxon>
    </lineage>
</organism>
<comment type="caution">
    <text evidence="2">The sequence shown here is derived from an EMBL/GenBank/DDBJ whole genome shotgun (WGS) entry which is preliminary data.</text>
</comment>
<feature type="region of interest" description="Disordered" evidence="1">
    <location>
        <begin position="1"/>
        <end position="194"/>
    </location>
</feature>
<feature type="compositionally biased region" description="Basic and acidic residues" evidence="1">
    <location>
        <begin position="174"/>
        <end position="184"/>
    </location>
</feature>